<evidence type="ECO:0000256" key="4">
    <source>
        <dbReference type="SAM" id="SignalP"/>
    </source>
</evidence>
<comment type="subcellular location">
    <subcellularLocation>
        <location evidence="1">Secreted</location>
    </subcellularLocation>
</comment>
<feature type="signal peptide" evidence="4">
    <location>
        <begin position="1"/>
        <end position="28"/>
    </location>
</feature>
<dbReference type="Pfam" id="PF25815">
    <property type="entry name" value="CTHRC1_C"/>
    <property type="match status" value="1"/>
</dbReference>
<feature type="compositionally biased region" description="Polar residues" evidence="3">
    <location>
        <begin position="31"/>
        <end position="40"/>
    </location>
</feature>
<reference evidence="6 7" key="1">
    <citation type="submission" date="2022-05" db="EMBL/GenBank/DDBJ databases">
        <authorList>
            <consortium name="Genoscope - CEA"/>
            <person name="William W."/>
        </authorList>
    </citation>
    <scope>NUCLEOTIDE SEQUENCE [LARGE SCALE GENOMIC DNA]</scope>
</reference>
<evidence type="ECO:0000259" key="5">
    <source>
        <dbReference type="Pfam" id="PF25815"/>
    </source>
</evidence>
<proteinExistence type="predicted"/>
<feature type="compositionally biased region" description="Basic and acidic residues" evidence="3">
    <location>
        <begin position="56"/>
        <end position="68"/>
    </location>
</feature>
<sequence length="505" mass="54264">MSTACKVSLALLCLFAVASFLVLTAVAGNKTKQTSSNMQSPPFCGFGGIPGMHGLPGRDGRDGREGAKGDPGSPGKTGPLGPAGVNGKDGAKGEPGVQGPPGPKGDRGQSGHPGNPGPMPFKNWKECAWNKLNDGKDNGLVKDCVFTKNFSDTALHVAWTGALRLHKCTNCCKRWYFTFNGAECSAPLPIDGVVYMWQGNTQDLHRVRHIEGHCNNIHKGKVRVGFWVGNCPHGSGSGGDAYTGWQSVSRIFIEEEVDYCNGNGMITLKGSTSSFPGRENLGTRLIDPFLEVPKTLQIQSQNIENNLKNKAQALANKPVQINLMCSYKQFWIVFHFHHDHRLRVLSDAYEGEEIPWKGACNTICHMKIQTSWLMFSTLNYLFSKSTSFPPKKKQPGSHLNEKVPFLLSCSYICIMPPFLKKPTSFCNGVPGIPGTPGIPGHDGPDGRDGAKGDQGMLGNTGPLGPPGPTGANGAKRSKVPPIHRGSVDEVECWLTGTGESVLGKT</sequence>
<evidence type="ECO:0000256" key="1">
    <source>
        <dbReference type="ARBA" id="ARBA00004613"/>
    </source>
</evidence>
<dbReference type="EMBL" id="CALNXK010000047">
    <property type="protein sequence ID" value="CAH3129608.1"/>
    <property type="molecule type" value="Genomic_DNA"/>
</dbReference>
<keyword evidence="7" id="KW-1185">Reference proteome</keyword>
<dbReference type="PANTHER" id="PTHR15427">
    <property type="entry name" value="EMILIN ELASTIN MICROFIBRIL INTERFACE-LOCATED PROTEIN ELASTIN MICROFIBRIL INTERFACER"/>
    <property type="match status" value="1"/>
</dbReference>
<comment type="caution">
    <text evidence="6">The sequence shown here is derived from an EMBL/GenBank/DDBJ whole genome shotgun (WGS) entry which is preliminary data.</text>
</comment>
<feature type="domain" description="CTHRC1 C-terminal" evidence="5">
    <location>
        <begin position="122"/>
        <end position="253"/>
    </location>
</feature>
<accession>A0ABN8P0W1</accession>
<feature type="region of interest" description="Disordered" evidence="3">
    <location>
        <begin position="435"/>
        <end position="490"/>
    </location>
</feature>
<dbReference type="Pfam" id="PF01391">
    <property type="entry name" value="Collagen"/>
    <property type="match status" value="2"/>
</dbReference>
<dbReference type="PANTHER" id="PTHR15427:SF29">
    <property type="entry name" value="COMPLEMENT C1Q SUBCOMPONENT SUBUNIT C"/>
    <property type="match status" value="1"/>
</dbReference>
<dbReference type="InterPro" id="IPR050392">
    <property type="entry name" value="Collagen/C1q_domain"/>
</dbReference>
<feature type="chain" id="PRO_5046222417" description="CTHRC1 C-terminal domain-containing protein" evidence="4">
    <location>
        <begin position="29"/>
        <end position="505"/>
    </location>
</feature>
<dbReference type="InterPro" id="IPR057873">
    <property type="entry name" value="CTHRC1_C"/>
</dbReference>
<dbReference type="InterPro" id="IPR008160">
    <property type="entry name" value="Collagen"/>
</dbReference>
<evidence type="ECO:0000313" key="6">
    <source>
        <dbReference type="EMBL" id="CAH3129608.1"/>
    </source>
</evidence>
<dbReference type="Proteomes" id="UP001159405">
    <property type="component" value="Unassembled WGS sequence"/>
</dbReference>
<protein>
    <recommendedName>
        <fullName evidence="5">CTHRC1 C-terminal domain-containing protein</fullName>
    </recommendedName>
</protein>
<name>A0ABN8P0W1_9CNID</name>
<keyword evidence="2" id="KW-0964">Secreted</keyword>
<feature type="compositionally biased region" description="Basic and acidic residues" evidence="3">
    <location>
        <begin position="442"/>
        <end position="451"/>
    </location>
</feature>
<keyword evidence="4" id="KW-0732">Signal</keyword>
<gene>
    <name evidence="6" type="ORF">PLOB_00034251</name>
</gene>
<feature type="region of interest" description="Disordered" evidence="3">
    <location>
        <begin position="31"/>
        <end position="122"/>
    </location>
</feature>
<organism evidence="6 7">
    <name type="scientific">Porites lobata</name>
    <dbReference type="NCBI Taxonomy" id="104759"/>
    <lineage>
        <taxon>Eukaryota</taxon>
        <taxon>Metazoa</taxon>
        <taxon>Cnidaria</taxon>
        <taxon>Anthozoa</taxon>
        <taxon>Hexacorallia</taxon>
        <taxon>Scleractinia</taxon>
        <taxon>Fungiina</taxon>
        <taxon>Poritidae</taxon>
        <taxon>Porites</taxon>
    </lineage>
</organism>
<evidence type="ECO:0000313" key="7">
    <source>
        <dbReference type="Proteomes" id="UP001159405"/>
    </source>
</evidence>
<evidence type="ECO:0000256" key="3">
    <source>
        <dbReference type="SAM" id="MobiDB-lite"/>
    </source>
</evidence>
<evidence type="ECO:0000256" key="2">
    <source>
        <dbReference type="ARBA" id="ARBA00022525"/>
    </source>
</evidence>